<keyword evidence="3" id="KW-0633">Potassium transport</keyword>
<dbReference type="Gene3D" id="3.40.50.720">
    <property type="entry name" value="NAD(P)-binding Rossmann-like Domain"/>
    <property type="match status" value="1"/>
</dbReference>
<dbReference type="GO" id="GO:0005267">
    <property type="term" value="F:potassium channel activity"/>
    <property type="evidence" value="ECO:0007669"/>
    <property type="project" value="UniProtKB-KW"/>
</dbReference>
<protein>
    <recommendedName>
        <fullName evidence="15">Calcium-activated potassium channel BK alpha subunit domain-containing protein</fullName>
    </recommendedName>
</protein>
<evidence type="ECO:0000256" key="12">
    <source>
        <dbReference type="SAM" id="Phobius"/>
    </source>
</evidence>
<evidence type="ECO:0000256" key="1">
    <source>
        <dbReference type="ARBA" id="ARBA00004141"/>
    </source>
</evidence>
<accession>A0A9W8AKP6</accession>
<evidence type="ECO:0000256" key="9">
    <source>
        <dbReference type="ARBA" id="ARBA00023136"/>
    </source>
</evidence>
<evidence type="ECO:0000256" key="11">
    <source>
        <dbReference type="SAM" id="MobiDB-lite"/>
    </source>
</evidence>
<evidence type="ECO:0000256" key="3">
    <source>
        <dbReference type="ARBA" id="ARBA00022538"/>
    </source>
</evidence>
<keyword evidence="4 12" id="KW-0812">Transmembrane</keyword>
<dbReference type="PANTHER" id="PTHR10027:SF10">
    <property type="entry name" value="SLOWPOKE 2, ISOFORM D"/>
    <property type="match status" value="1"/>
</dbReference>
<evidence type="ECO:0000256" key="6">
    <source>
        <dbReference type="ARBA" id="ARBA00022958"/>
    </source>
</evidence>
<feature type="transmembrane region" description="Helical" evidence="12">
    <location>
        <begin position="148"/>
        <end position="165"/>
    </location>
</feature>
<keyword evidence="6" id="KW-0630">Potassium</keyword>
<feature type="transmembrane region" description="Helical" evidence="12">
    <location>
        <begin position="252"/>
        <end position="274"/>
    </location>
</feature>
<feature type="compositionally biased region" description="Low complexity" evidence="11">
    <location>
        <begin position="58"/>
        <end position="67"/>
    </location>
</feature>
<keyword evidence="14" id="KW-1185">Reference proteome</keyword>
<sequence length="976" mass="110287">GEASQVMPSKIYSEPASTAPGTNPPSKDHVNKHEIQVQAISPASPAKWTHIHGGHGGAPPTASTTGTGPAQPLTFWAKICRIWQTVRLRSKFPLKILHDYHFFPESFKFKSMLVLLLIEITLHVLLTGSFVVHLSLPHESDGTFPQSAILSDFGLQVLQVMYYLTFRPIIKITMTSVKLWVCIVVSVSNFLGTVLYLTVPSMRDEFLGVGYFGVFYVARFYMLMLTACQLLDRIQQRKHIFTPFTIQITKTIICLTGYWLASSALLFSLIYSIYGAKQAGFNFFDTMYYTLLCLVNGPTNELVFDSTVARLLVIALLFSTIIALPNEFSKLHTAYMRITDSRHPRSRMVLSVRDYSVVVMGHLTCRSVENMLQILFTRMDDNNVAFNVILVDAEPLPKDVADLIAASPFTTSVRFVQYDGIDYGFISKFTRYIIKVYVIADYDESLTGELDPQYLDFRNIRIAQQWQHYFDSEVVPITVFLQVILHSSLGLLTLHPSLRVLCLDDFFSSLLARNAAAPGFATLAYRVTQTPNAPGFRDDSFENELTTALLEDPRVLKYLATDPSANWLTYFLSGQANPLVRQQPAAVDQVHQAEWYQVWERDMCSTLLMGSLKSFWEQSQIPEDHSMKENSHSSLPKVHSFEFIENPETLGRSEVNRGIHAFHLQPNPFRTLLDTNRIPTGLSGELGHRININNYPSREIPHDLVLGHITCPEHDGVNPLPMKNHVVILDYQHQLERTTLPLIKQLRQAFNQKDLPVVVVSGKWLPKPQRRQLQALGNVHRVQSKPHDGDSLVKANLAQARTVVVLHYFTNDSKSQQPNVALLTQRIRSLYPGLPVIQRIPCGALPEGPYKIRDFISFPSRTLCDALEPYVSGEGVYTDIIYRAITRQAHVMNFSSIDYPGFPPFMFLLFEDEAASSTYWTTASLASLLPLAHDSVELRPRYHCGAVTEALARWQVSLMGVRKDCSYPQSPVKFSM</sequence>
<evidence type="ECO:0000313" key="14">
    <source>
        <dbReference type="Proteomes" id="UP001150925"/>
    </source>
</evidence>
<feature type="non-terminal residue" evidence="13">
    <location>
        <position position="976"/>
    </location>
</feature>
<organism evidence="13 14">
    <name type="scientific">Dispira parvispora</name>
    <dbReference type="NCBI Taxonomy" id="1520584"/>
    <lineage>
        <taxon>Eukaryota</taxon>
        <taxon>Fungi</taxon>
        <taxon>Fungi incertae sedis</taxon>
        <taxon>Zoopagomycota</taxon>
        <taxon>Kickxellomycotina</taxon>
        <taxon>Dimargaritomycetes</taxon>
        <taxon>Dimargaritales</taxon>
        <taxon>Dimargaritaceae</taxon>
        <taxon>Dispira</taxon>
    </lineage>
</organism>
<keyword evidence="9 12" id="KW-0472">Membrane</keyword>
<evidence type="ECO:0000256" key="8">
    <source>
        <dbReference type="ARBA" id="ARBA00023065"/>
    </source>
</evidence>
<feature type="transmembrane region" description="Helical" evidence="12">
    <location>
        <begin position="209"/>
        <end position="231"/>
    </location>
</feature>
<keyword evidence="5" id="KW-0631">Potassium channel</keyword>
<dbReference type="InterPro" id="IPR047871">
    <property type="entry name" value="K_chnl_Slo-like"/>
</dbReference>
<dbReference type="GO" id="GO:0016020">
    <property type="term" value="C:membrane"/>
    <property type="evidence" value="ECO:0007669"/>
    <property type="project" value="UniProtKB-SubCell"/>
</dbReference>
<feature type="region of interest" description="Disordered" evidence="11">
    <location>
        <begin position="1"/>
        <end position="29"/>
    </location>
</feature>
<gene>
    <name evidence="13" type="ORF">IWQ62_005307</name>
</gene>
<feature type="transmembrane region" description="Helical" evidence="12">
    <location>
        <begin position="113"/>
        <end position="136"/>
    </location>
</feature>
<dbReference type="EMBL" id="JANBPY010002131">
    <property type="protein sequence ID" value="KAJ1956409.1"/>
    <property type="molecule type" value="Genomic_DNA"/>
</dbReference>
<dbReference type="PANTHER" id="PTHR10027">
    <property type="entry name" value="CALCIUM-ACTIVATED POTASSIUM CHANNEL ALPHA CHAIN"/>
    <property type="match status" value="1"/>
</dbReference>
<keyword evidence="2" id="KW-0813">Transport</keyword>
<dbReference type="Proteomes" id="UP001150925">
    <property type="component" value="Unassembled WGS sequence"/>
</dbReference>
<feature type="non-terminal residue" evidence="13">
    <location>
        <position position="1"/>
    </location>
</feature>
<evidence type="ECO:0000256" key="10">
    <source>
        <dbReference type="ARBA" id="ARBA00023303"/>
    </source>
</evidence>
<name>A0A9W8AKP6_9FUNG</name>
<reference evidence="13" key="1">
    <citation type="submission" date="2022-07" db="EMBL/GenBank/DDBJ databases">
        <title>Phylogenomic reconstructions and comparative analyses of Kickxellomycotina fungi.</title>
        <authorList>
            <person name="Reynolds N.K."/>
            <person name="Stajich J.E."/>
            <person name="Barry K."/>
            <person name="Grigoriev I.V."/>
            <person name="Crous P."/>
            <person name="Smith M.E."/>
        </authorList>
    </citation>
    <scope>NUCLEOTIDE SEQUENCE</scope>
    <source>
        <strain evidence="13">RSA 1196</strain>
    </source>
</reference>
<evidence type="ECO:0000256" key="2">
    <source>
        <dbReference type="ARBA" id="ARBA00022448"/>
    </source>
</evidence>
<feature type="transmembrane region" description="Helical" evidence="12">
    <location>
        <begin position="177"/>
        <end position="197"/>
    </location>
</feature>
<feature type="region of interest" description="Disordered" evidence="11">
    <location>
        <begin position="48"/>
        <end position="67"/>
    </location>
</feature>
<dbReference type="OrthoDB" id="5560196at2759"/>
<comment type="subcellular location">
    <subcellularLocation>
        <location evidence="1">Membrane</location>
        <topology evidence="1">Multi-pass membrane protein</topology>
    </subcellularLocation>
</comment>
<evidence type="ECO:0000256" key="4">
    <source>
        <dbReference type="ARBA" id="ARBA00022692"/>
    </source>
</evidence>
<keyword evidence="8" id="KW-0406">Ion transport</keyword>
<comment type="caution">
    <text evidence="13">The sequence shown here is derived from an EMBL/GenBank/DDBJ whole genome shotgun (WGS) entry which is preliminary data.</text>
</comment>
<keyword evidence="7 12" id="KW-1133">Transmembrane helix</keyword>
<keyword evidence="10" id="KW-0407">Ion channel</keyword>
<feature type="compositionally biased region" description="Polar residues" evidence="11">
    <location>
        <begin position="15"/>
        <end position="25"/>
    </location>
</feature>
<evidence type="ECO:0000256" key="7">
    <source>
        <dbReference type="ARBA" id="ARBA00022989"/>
    </source>
</evidence>
<evidence type="ECO:0000313" key="13">
    <source>
        <dbReference type="EMBL" id="KAJ1956409.1"/>
    </source>
</evidence>
<evidence type="ECO:0000256" key="5">
    <source>
        <dbReference type="ARBA" id="ARBA00022826"/>
    </source>
</evidence>
<proteinExistence type="predicted"/>
<evidence type="ECO:0008006" key="15">
    <source>
        <dbReference type="Google" id="ProtNLM"/>
    </source>
</evidence>
<dbReference type="AlphaFoldDB" id="A0A9W8AKP6"/>